<dbReference type="RefSeq" id="WP_130649863.1">
    <property type="nucleotide sequence ID" value="NZ_BMHA01000008.1"/>
</dbReference>
<reference evidence="15" key="1">
    <citation type="journal article" date="2014" name="Int. J. Syst. Evol. Microbiol.">
        <title>Complete genome sequence of Corynebacterium casei LMG S-19264T (=DSM 44701T), isolated from a smear-ripened cheese.</title>
        <authorList>
            <consortium name="US DOE Joint Genome Institute (JGI-PGF)"/>
            <person name="Walter F."/>
            <person name="Albersmeier A."/>
            <person name="Kalinowski J."/>
            <person name="Ruckert C."/>
        </authorList>
    </citation>
    <scope>NUCLEOTIDE SEQUENCE</scope>
    <source>
        <strain evidence="15">CGMCC 1.14988</strain>
    </source>
</reference>
<dbReference type="InterPro" id="IPR010978">
    <property type="entry name" value="tRNA-bd_arm"/>
</dbReference>
<evidence type="ECO:0000256" key="1">
    <source>
        <dbReference type="ARBA" id="ARBA00004496"/>
    </source>
</evidence>
<evidence type="ECO:0000256" key="11">
    <source>
        <dbReference type="ARBA" id="ARBA00023146"/>
    </source>
</evidence>
<evidence type="ECO:0000256" key="10">
    <source>
        <dbReference type="ARBA" id="ARBA00022917"/>
    </source>
</evidence>
<feature type="domain" description="Aminoacyl-transfer RNA synthetases class-II family profile" evidence="14">
    <location>
        <begin position="108"/>
        <end position="326"/>
    </location>
</feature>
<dbReference type="GO" id="GO:0006432">
    <property type="term" value="P:phenylalanyl-tRNA aminoacylation"/>
    <property type="evidence" value="ECO:0007669"/>
    <property type="project" value="UniProtKB-UniRule"/>
</dbReference>
<dbReference type="NCBIfam" id="TIGR00468">
    <property type="entry name" value="pheS"/>
    <property type="match status" value="1"/>
</dbReference>
<sequence>MTELTTLQADALAAIADAERLEDLDEVRVRFTGKKSALAGIQKSMRDLTPEGRKELGQQLNAFRDRFQAAFDARREELGSAALRQRLESERLDLSLPPRRLAPGRPHLLTSVEQEIVDVFVGLGYRVAEGPEVEAGAFNFDLLNTPPDHPARQEQDTIYVAGADDVVLRTQTSAVQARTMTTQAPPVAVVCPGRVYRADSVDATHSPVFTQVEGLLVAEDVSMADLRGTLLAFSRALFGADREIRLRPSFFPFTEPSAEVDVACGFCGAADGRAGDPDCRVCSGTGWIEILGAGMVDPNVLSACGYDPSQVSGFAFGIGVERVAMLRHGVRDIRDFYDADARFLTHF</sequence>
<dbReference type="SUPFAM" id="SSF46589">
    <property type="entry name" value="tRNA-binding arm"/>
    <property type="match status" value="1"/>
</dbReference>
<evidence type="ECO:0000256" key="2">
    <source>
        <dbReference type="ARBA" id="ARBA00010207"/>
    </source>
</evidence>
<dbReference type="GO" id="GO:0000287">
    <property type="term" value="F:magnesium ion binding"/>
    <property type="evidence" value="ECO:0007669"/>
    <property type="project" value="UniProtKB-UniRule"/>
</dbReference>
<keyword evidence="16" id="KW-1185">Reference proteome</keyword>
<dbReference type="InterPro" id="IPR006195">
    <property type="entry name" value="aa-tRNA-synth_II"/>
</dbReference>
<keyword evidence="8 13" id="KW-0067">ATP-binding</keyword>
<evidence type="ECO:0000256" key="9">
    <source>
        <dbReference type="ARBA" id="ARBA00022842"/>
    </source>
</evidence>
<dbReference type="CDD" id="cd00496">
    <property type="entry name" value="PheRS_alpha_core"/>
    <property type="match status" value="1"/>
</dbReference>
<dbReference type="InterPro" id="IPR002319">
    <property type="entry name" value="Phenylalanyl-tRNA_Synthase"/>
</dbReference>
<dbReference type="SUPFAM" id="SSF55681">
    <property type="entry name" value="Class II aaRS and biotin synthetases"/>
    <property type="match status" value="1"/>
</dbReference>
<dbReference type="Pfam" id="PF01409">
    <property type="entry name" value="tRNA-synt_2d"/>
    <property type="match status" value="1"/>
</dbReference>
<comment type="subcellular location">
    <subcellularLocation>
        <location evidence="1 13">Cytoplasm</location>
    </subcellularLocation>
</comment>
<evidence type="ECO:0000256" key="8">
    <source>
        <dbReference type="ARBA" id="ARBA00022840"/>
    </source>
</evidence>
<evidence type="ECO:0000256" key="7">
    <source>
        <dbReference type="ARBA" id="ARBA00022741"/>
    </source>
</evidence>
<feature type="binding site" evidence="13">
    <location>
        <position position="255"/>
    </location>
    <ligand>
        <name>Mg(2+)</name>
        <dbReference type="ChEBI" id="CHEBI:18420"/>
        <note>shared with beta subunit</note>
    </ligand>
</feature>
<evidence type="ECO:0000256" key="12">
    <source>
        <dbReference type="ARBA" id="ARBA00049255"/>
    </source>
</evidence>
<evidence type="ECO:0000259" key="14">
    <source>
        <dbReference type="PROSITE" id="PS50862"/>
    </source>
</evidence>
<comment type="subunit">
    <text evidence="3 13">Tetramer of two alpha and two beta subunits.</text>
</comment>
<dbReference type="Gene3D" id="3.30.930.10">
    <property type="entry name" value="Bira Bifunctional Protein, Domain 2"/>
    <property type="match status" value="1"/>
</dbReference>
<proteinExistence type="inferred from homology"/>
<keyword evidence="5 13" id="KW-0436">Ligase</keyword>
<keyword evidence="10 13" id="KW-0648">Protein biosynthesis</keyword>
<dbReference type="EMBL" id="BMHA01000008">
    <property type="protein sequence ID" value="GGI07486.1"/>
    <property type="molecule type" value="Genomic_DNA"/>
</dbReference>
<evidence type="ECO:0000256" key="5">
    <source>
        <dbReference type="ARBA" id="ARBA00022598"/>
    </source>
</evidence>
<dbReference type="Pfam" id="PF02912">
    <property type="entry name" value="Phe_tRNA-synt_N"/>
    <property type="match status" value="1"/>
</dbReference>
<gene>
    <name evidence="13" type="primary">pheS</name>
    <name evidence="15" type="ORF">GCM10011354_24340</name>
</gene>
<accession>A0A8J3ABI1</accession>
<name>A0A8J3ABI1_9ACTN</name>
<dbReference type="HAMAP" id="MF_00281">
    <property type="entry name" value="Phe_tRNA_synth_alpha1"/>
    <property type="match status" value="1"/>
</dbReference>
<reference evidence="15" key="2">
    <citation type="submission" date="2020-09" db="EMBL/GenBank/DDBJ databases">
        <authorList>
            <person name="Sun Q."/>
            <person name="Zhou Y."/>
        </authorList>
    </citation>
    <scope>NUCLEOTIDE SEQUENCE</scope>
    <source>
        <strain evidence="15">CGMCC 1.14988</strain>
    </source>
</reference>
<comment type="caution">
    <text evidence="15">The sequence shown here is derived from an EMBL/GenBank/DDBJ whole genome shotgun (WGS) entry which is preliminary data.</text>
</comment>
<keyword evidence="7 13" id="KW-0547">Nucleotide-binding</keyword>
<keyword evidence="6 13" id="KW-0479">Metal-binding</keyword>
<evidence type="ECO:0000256" key="6">
    <source>
        <dbReference type="ARBA" id="ARBA00022723"/>
    </source>
</evidence>
<evidence type="ECO:0000256" key="3">
    <source>
        <dbReference type="ARBA" id="ARBA00011209"/>
    </source>
</evidence>
<dbReference type="FunFam" id="3.30.930.10:FF:000003">
    <property type="entry name" value="Phenylalanine--tRNA ligase alpha subunit"/>
    <property type="match status" value="1"/>
</dbReference>
<comment type="cofactor">
    <cofactor evidence="13">
        <name>Mg(2+)</name>
        <dbReference type="ChEBI" id="CHEBI:18420"/>
    </cofactor>
    <text evidence="13">Binds 2 magnesium ions per tetramer.</text>
</comment>
<organism evidence="15 16">
    <name type="scientific">Egicoccus halophilus</name>
    <dbReference type="NCBI Taxonomy" id="1670830"/>
    <lineage>
        <taxon>Bacteria</taxon>
        <taxon>Bacillati</taxon>
        <taxon>Actinomycetota</taxon>
        <taxon>Nitriliruptoria</taxon>
        <taxon>Egicoccales</taxon>
        <taxon>Egicoccaceae</taxon>
        <taxon>Egicoccus</taxon>
    </lineage>
</organism>
<evidence type="ECO:0000256" key="13">
    <source>
        <dbReference type="HAMAP-Rule" id="MF_00281"/>
    </source>
</evidence>
<dbReference type="InterPro" id="IPR004188">
    <property type="entry name" value="Phe-tRNA_ligase_II_N"/>
</dbReference>
<evidence type="ECO:0000313" key="16">
    <source>
        <dbReference type="Proteomes" id="UP000650511"/>
    </source>
</evidence>
<dbReference type="AlphaFoldDB" id="A0A8J3ABI1"/>
<dbReference type="GO" id="GO:0005737">
    <property type="term" value="C:cytoplasm"/>
    <property type="evidence" value="ECO:0007669"/>
    <property type="project" value="UniProtKB-SubCell"/>
</dbReference>
<comment type="similarity">
    <text evidence="2 13">Belongs to the class-II aminoacyl-tRNA synthetase family. Phe-tRNA synthetase alpha subunit type 1 subfamily.</text>
</comment>
<dbReference type="OrthoDB" id="9800719at2"/>
<protein>
    <recommendedName>
        <fullName evidence="13">Phenylalanine--tRNA ligase alpha subunit</fullName>
        <ecNumber evidence="13">6.1.1.20</ecNumber>
    </recommendedName>
    <alternativeName>
        <fullName evidence="13">Phenylalanyl-tRNA synthetase alpha subunit</fullName>
        <shortName evidence="13">PheRS</shortName>
    </alternativeName>
</protein>
<dbReference type="PROSITE" id="PS50862">
    <property type="entry name" value="AA_TRNA_LIGASE_II"/>
    <property type="match status" value="1"/>
</dbReference>
<dbReference type="PANTHER" id="PTHR11538:SF41">
    <property type="entry name" value="PHENYLALANINE--TRNA LIGASE, MITOCHONDRIAL"/>
    <property type="match status" value="1"/>
</dbReference>
<dbReference type="GO" id="GO:0004826">
    <property type="term" value="F:phenylalanine-tRNA ligase activity"/>
    <property type="evidence" value="ECO:0007669"/>
    <property type="project" value="UniProtKB-UniRule"/>
</dbReference>
<evidence type="ECO:0000313" key="15">
    <source>
        <dbReference type="EMBL" id="GGI07486.1"/>
    </source>
</evidence>
<dbReference type="GO" id="GO:0000049">
    <property type="term" value="F:tRNA binding"/>
    <property type="evidence" value="ECO:0007669"/>
    <property type="project" value="InterPro"/>
</dbReference>
<dbReference type="PANTHER" id="PTHR11538">
    <property type="entry name" value="PHENYLALANYL-TRNA SYNTHETASE"/>
    <property type="match status" value="1"/>
</dbReference>
<comment type="catalytic activity">
    <reaction evidence="12 13">
        <text>tRNA(Phe) + L-phenylalanine + ATP = L-phenylalanyl-tRNA(Phe) + AMP + diphosphate + H(+)</text>
        <dbReference type="Rhea" id="RHEA:19413"/>
        <dbReference type="Rhea" id="RHEA-COMP:9668"/>
        <dbReference type="Rhea" id="RHEA-COMP:9699"/>
        <dbReference type="ChEBI" id="CHEBI:15378"/>
        <dbReference type="ChEBI" id="CHEBI:30616"/>
        <dbReference type="ChEBI" id="CHEBI:33019"/>
        <dbReference type="ChEBI" id="CHEBI:58095"/>
        <dbReference type="ChEBI" id="CHEBI:78442"/>
        <dbReference type="ChEBI" id="CHEBI:78531"/>
        <dbReference type="ChEBI" id="CHEBI:456215"/>
        <dbReference type="EC" id="6.1.1.20"/>
    </reaction>
</comment>
<dbReference type="InterPro" id="IPR022911">
    <property type="entry name" value="Phe_tRNA_ligase_alpha1_bac"/>
</dbReference>
<dbReference type="Proteomes" id="UP000650511">
    <property type="component" value="Unassembled WGS sequence"/>
</dbReference>
<dbReference type="InterPro" id="IPR045864">
    <property type="entry name" value="aa-tRNA-synth_II/BPL/LPL"/>
</dbReference>
<keyword evidence="4 13" id="KW-0963">Cytoplasm</keyword>
<dbReference type="GO" id="GO:0005524">
    <property type="term" value="F:ATP binding"/>
    <property type="evidence" value="ECO:0007669"/>
    <property type="project" value="UniProtKB-UniRule"/>
</dbReference>
<evidence type="ECO:0000256" key="4">
    <source>
        <dbReference type="ARBA" id="ARBA00022490"/>
    </source>
</evidence>
<keyword evidence="11 13" id="KW-0030">Aminoacyl-tRNA synthetase</keyword>
<keyword evidence="9 13" id="KW-0460">Magnesium</keyword>
<dbReference type="InterPro" id="IPR004529">
    <property type="entry name" value="Phe-tRNA-synth_IIc_asu"/>
</dbReference>
<dbReference type="EC" id="6.1.1.20" evidence="13"/>